<comment type="caution">
    <text evidence="1">The sequence shown here is derived from an EMBL/GenBank/DDBJ whole genome shotgun (WGS) entry which is preliminary data.</text>
</comment>
<keyword evidence="2" id="KW-1185">Reference proteome</keyword>
<protein>
    <submittedName>
        <fullName evidence="1">Uncharacterized protein</fullName>
    </submittedName>
</protein>
<dbReference type="AlphaFoldDB" id="A0A9W8P495"/>
<proteinExistence type="predicted"/>
<sequence>MYGDTFFHAFNTTIDPTIGISSFEIIVEDSIDQGGSSRMTIFTNSGNGYPVQDRVFVMNSRSILDEEGRATLTAAVLSSGMTISSVTATFSFPIPQIGTMSPGINSLSLPLTSLNSSTISNLGYTLFNASTQLPLGNSNAYQVTVDVTAALGDEEVMDKFRRLRL</sequence>
<evidence type="ECO:0000313" key="2">
    <source>
        <dbReference type="Proteomes" id="UP001142393"/>
    </source>
</evidence>
<organism evidence="1 2">
    <name type="scientific">Lentinula detonsa</name>
    <dbReference type="NCBI Taxonomy" id="2804962"/>
    <lineage>
        <taxon>Eukaryota</taxon>
        <taxon>Fungi</taxon>
        <taxon>Dikarya</taxon>
        <taxon>Basidiomycota</taxon>
        <taxon>Agaricomycotina</taxon>
        <taxon>Agaricomycetes</taxon>
        <taxon>Agaricomycetidae</taxon>
        <taxon>Agaricales</taxon>
        <taxon>Marasmiineae</taxon>
        <taxon>Omphalotaceae</taxon>
        <taxon>Lentinula</taxon>
    </lineage>
</organism>
<dbReference type="Proteomes" id="UP001142393">
    <property type="component" value="Unassembled WGS sequence"/>
</dbReference>
<gene>
    <name evidence="1" type="ORF">DFH05DRAFT_1486022</name>
</gene>
<dbReference type="EMBL" id="JANVFU010000004">
    <property type="protein sequence ID" value="KAJ3746621.1"/>
    <property type="molecule type" value="Genomic_DNA"/>
</dbReference>
<accession>A0A9W8P495</accession>
<name>A0A9W8P495_9AGAR</name>
<reference evidence="1 2" key="1">
    <citation type="journal article" date="2023" name="Proc. Natl. Acad. Sci. U.S.A.">
        <title>A global phylogenomic analysis of the shiitake genus Lentinula.</title>
        <authorList>
            <person name="Sierra-Patev S."/>
            <person name="Min B."/>
            <person name="Naranjo-Ortiz M."/>
            <person name="Looney B."/>
            <person name="Konkel Z."/>
            <person name="Slot J.C."/>
            <person name="Sakamoto Y."/>
            <person name="Steenwyk J.L."/>
            <person name="Rokas A."/>
            <person name="Carro J."/>
            <person name="Camarero S."/>
            <person name="Ferreira P."/>
            <person name="Molpeceres G."/>
            <person name="Ruiz-Duenas F.J."/>
            <person name="Serrano A."/>
            <person name="Henrissat B."/>
            <person name="Drula E."/>
            <person name="Hughes K.W."/>
            <person name="Mata J.L."/>
            <person name="Ishikawa N.K."/>
            <person name="Vargas-Isla R."/>
            <person name="Ushijima S."/>
            <person name="Smith C.A."/>
            <person name="Donoghue J."/>
            <person name="Ahrendt S."/>
            <person name="Andreopoulos W."/>
            <person name="He G."/>
            <person name="LaButti K."/>
            <person name="Lipzen A."/>
            <person name="Ng V."/>
            <person name="Riley R."/>
            <person name="Sandor L."/>
            <person name="Barry K."/>
            <person name="Martinez A.T."/>
            <person name="Xiao Y."/>
            <person name="Gibbons J.G."/>
            <person name="Terashima K."/>
            <person name="Grigoriev I.V."/>
            <person name="Hibbett D."/>
        </authorList>
    </citation>
    <scope>NUCLEOTIDE SEQUENCE [LARGE SCALE GENOMIC DNA]</scope>
    <source>
        <strain evidence="1 2">TFB7810</strain>
    </source>
</reference>
<evidence type="ECO:0000313" key="1">
    <source>
        <dbReference type="EMBL" id="KAJ3746621.1"/>
    </source>
</evidence>